<organism evidence="5 6">
    <name type="scientific">Cohnella thailandensis</name>
    <dbReference type="NCBI Taxonomy" id="557557"/>
    <lineage>
        <taxon>Bacteria</taxon>
        <taxon>Bacillati</taxon>
        <taxon>Bacillota</taxon>
        <taxon>Bacilli</taxon>
        <taxon>Bacillales</taxon>
        <taxon>Paenibacillaceae</taxon>
        <taxon>Cohnella</taxon>
    </lineage>
</organism>
<dbReference type="AlphaFoldDB" id="A0A841SW40"/>
<dbReference type="InterPro" id="IPR009057">
    <property type="entry name" value="Homeodomain-like_sf"/>
</dbReference>
<protein>
    <submittedName>
        <fullName evidence="5">Helix-turn-helix transcriptional regulator</fullName>
    </submittedName>
</protein>
<dbReference type="EMBL" id="JACJVQ010000006">
    <property type="protein sequence ID" value="MBB6634315.1"/>
    <property type="molecule type" value="Genomic_DNA"/>
</dbReference>
<name>A0A841SW40_9BACL</name>
<gene>
    <name evidence="5" type="ORF">H7B67_09350</name>
</gene>
<dbReference type="PANTHER" id="PTHR43280">
    <property type="entry name" value="ARAC-FAMILY TRANSCRIPTIONAL REGULATOR"/>
    <property type="match status" value="1"/>
</dbReference>
<dbReference type="InterPro" id="IPR037923">
    <property type="entry name" value="HTH-like"/>
</dbReference>
<dbReference type="PANTHER" id="PTHR43280:SF2">
    <property type="entry name" value="HTH-TYPE TRANSCRIPTIONAL REGULATOR EXSA"/>
    <property type="match status" value="1"/>
</dbReference>
<evidence type="ECO:0000313" key="5">
    <source>
        <dbReference type="EMBL" id="MBB6634315.1"/>
    </source>
</evidence>
<dbReference type="Pfam" id="PF12833">
    <property type="entry name" value="HTH_18"/>
    <property type="match status" value="1"/>
</dbReference>
<dbReference type="SUPFAM" id="SSF51215">
    <property type="entry name" value="Regulatory protein AraC"/>
    <property type="match status" value="1"/>
</dbReference>
<dbReference type="InterPro" id="IPR003313">
    <property type="entry name" value="AraC-bd"/>
</dbReference>
<reference evidence="5 6" key="1">
    <citation type="submission" date="2020-08" db="EMBL/GenBank/DDBJ databases">
        <title>Cohnella phylogeny.</title>
        <authorList>
            <person name="Dunlap C."/>
        </authorList>
    </citation>
    <scope>NUCLEOTIDE SEQUENCE [LARGE SCALE GENOMIC DNA]</scope>
    <source>
        <strain evidence="5 6">DSM 25241</strain>
    </source>
</reference>
<dbReference type="Proteomes" id="UP000535838">
    <property type="component" value="Unassembled WGS sequence"/>
</dbReference>
<evidence type="ECO:0000256" key="1">
    <source>
        <dbReference type="ARBA" id="ARBA00023015"/>
    </source>
</evidence>
<dbReference type="Gene3D" id="1.10.10.60">
    <property type="entry name" value="Homeodomain-like"/>
    <property type="match status" value="2"/>
</dbReference>
<keyword evidence="3" id="KW-0804">Transcription</keyword>
<comment type="caution">
    <text evidence="5">The sequence shown here is derived from an EMBL/GenBank/DDBJ whole genome shotgun (WGS) entry which is preliminary data.</text>
</comment>
<evidence type="ECO:0000256" key="2">
    <source>
        <dbReference type="ARBA" id="ARBA00023125"/>
    </source>
</evidence>
<keyword evidence="1" id="KW-0805">Transcription regulation</keyword>
<dbReference type="SUPFAM" id="SSF46689">
    <property type="entry name" value="Homeodomain-like"/>
    <property type="match status" value="2"/>
</dbReference>
<dbReference type="Pfam" id="PF02311">
    <property type="entry name" value="AraC_binding"/>
    <property type="match status" value="1"/>
</dbReference>
<evidence type="ECO:0000259" key="4">
    <source>
        <dbReference type="PROSITE" id="PS01124"/>
    </source>
</evidence>
<sequence length="279" mass="31827">MMPFLLAEFAAMEQRLPLYVCIVGSHEQQRIDRPLGYPCHQLFLSRSGSGTVRLEGSPAFSMTPGTVLLLPAGIPHEYFPSDGTEGWDLGFIGFDGPAARAILEPLSPFSRTPFAAVDFPGLWRQLEAVWHGISQNGEQAYWESSQQLYGLLLSVMKDRTAVRSPKKKIYPQEAASDALRTAVRFIHDHYQDRLVVSNIARAAGYSPQHFHRLFVRHYGVSPNQYLLQLRMRRSIQLFREQPGITVEQTAQRLGMETSYFIRLFKRFYGKTPKQYLKSE</sequence>
<evidence type="ECO:0000256" key="3">
    <source>
        <dbReference type="ARBA" id="ARBA00023163"/>
    </source>
</evidence>
<keyword evidence="2" id="KW-0238">DNA-binding</keyword>
<dbReference type="GO" id="GO:0003700">
    <property type="term" value="F:DNA-binding transcription factor activity"/>
    <property type="evidence" value="ECO:0007669"/>
    <property type="project" value="InterPro"/>
</dbReference>
<dbReference type="InterPro" id="IPR018060">
    <property type="entry name" value="HTH_AraC"/>
</dbReference>
<dbReference type="PROSITE" id="PS01124">
    <property type="entry name" value="HTH_ARAC_FAMILY_2"/>
    <property type="match status" value="1"/>
</dbReference>
<proteinExistence type="predicted"/>
<dbReference type="SMART" id="SM00342">
    <property type="entry name" value="HTH_ARAC"/>
    <property type="match status" value="1"/>
</dbReference>
<dbReference type="GO" id="GO:0043565">
    <property type="term" value="F:sequence-specific DNA binding"/>
    <property type="evidence" value="ECO:0007669"/>
    <property type="project" value="InterPro"/>
</dbReference>
<keyword evidence="6" id="KW-1185">Reference proteome</keyword>
<accession>A0A841SW40</accession>
<evidence type="ECO:0000313" key="6">
    <source>
        <dbReference type="Proteomes" id="UP000535838"/>
    </source>
</evidence>
<dbReference type="RefSeq" id="WP_185119533.1">
    <property type="nucleotide sequence ID" value="NZ_JACJVQ010000006.1"/>
</dbReference>
<feature type="domain" description="HTH araC/xylS-type" evidence="4">
    <location>
        <begin position="180"/>
        <end position="278"/>
    </location>
</feature>
<dbReference type="Gene3D" id="2.60.120.280">
    <property type="entry name" value="Regulatory protein AraC"/>
    <property type="match status" value="1"/>
</dbReference>